<evidence type="ECO:0000313" key="2">
    <source>
        <dbReference type="EMBL" id="KAJ0226795.1"/>
    </source>
</evidence>
<reference evidence="2 3" key="1">
    <citation type="journal article" date="2017" name="Nat. Commun.">
        <title>Genome assembly with in vitro proximity ligation data and whole-genome triplication in lettuce.</title>
        <authorList>
            <person name="Reyes-Chin-Wo S."/>
            <person name="Wang Z."/>
            <person name="Yang X."/>
            <person name="Kozik A."/>
            <person name="Arikit S."/>
            <person name="Song C."/>
            <person name="Xia L."/>
            <person name="Froenicke L."/>
            <person name="Lavelle D.O."/>
            <person name="Truco M.J."/>
            <person name="Xia R."/>
            <person name="Zhu S."/>
            <person name="Xu C."/>
            <person name="Xu H."/>
            <person name="Xu X."/>
            <person name="Cox K."/>
            <person name="Korf I."/>
            <person name="Meyers B.C."/>
            <person name="Michelmore R.W."/>
        </authorList>
    </citation>
    <scope>NUCLEOTIDE SEQUENCE [LARGE SCALE GENOMIC DNA]</scope>
    <source>
        <strain evidence="3">cv. Salinas</strain>
        <tissue evidence="2">Seedlings</tissue>
    </source>
</reference>
<keyword evidence="1" id="KW-0812">Transmembrane</keyword>
<dbReference type="AlphaFoldDB" id="A0A9R1XTF1"/>
<dbReference type="Proteomes" id="UP000235145">
    <property type="component" value="Unassembled WGS sequence"/>
</dbReference>
<dbReference type="EMBL" id="NBSK02000001">
    <property type="protein sequence ID" value="KAJ0226795.1"/>
    <property type="molecule type" value="Genomic_DNA"/>
</dbReference>
<evidence type="ECO:0000313" key="3">
    <source>
        <dbReference type="Proteomes" id="UP000235145"/>
    </source>
</evidence>
<proteinExistence type="predicted"/>
<keyword evidence="1" id="KW-0472">Membrane</keyword>
<protein>
    <submittedName>
        <fullName evidence="2">Uncharacterized protein</fullName>
    </submittedName>
</protein>
<feature type="transmembrane region" description="Helical" evidence="1">
    <location>
        <begin position="35"/>
        <end position="55"/>
    </location>
</feature>
<evidence type="ECO:0000256" key="1">
    <source>
        <dbReference type="SAM" id="Phobius"/>
    </source>
</evidence>
<keyword evidence="1" id="KW-1133">Transmembrane helix</keyword>
<sequence>MEGMSNSKCSFITTSISYSNIGFKGPLSSSFLVDASLQFTNTMPSLIVIFGIVVATRLKERRKRRSEGFHVLFNFPLSYYSGKMQLDCVYRLHFAKHNDEEIEQRKSSANFLVELCDTISYILNL</sequence>
<comment type="caution">
    <text evidence="2">The sequence shown here is derived from an EMBL/GenBank/DDBJ whole genome shotgun (WGS) entry which is preliminary data.</text>
</comment>
<gene>
    <name evidence="2" type="ORF">LSAT_V11C100039800</name>
</gene>
<keyword evidence="3" id="KW-1185">Reference proteome</keyword>
<accession>A0A9R1XTF1</accession>
<organism evidence="2 3">
    <name type="scientific">Lactuca sativa</name>
    <name type="common">Garden lettuce</name>
    <dbReference type="NCBI Taxonomy" id="4236"/>
    <lineage>
        <taxon>Eukaryota</taxon>
        <taxon>Viridiplantae</taxon>
        <taxon>Streptophyta</taxon>
        <taxon>Embryophyta</taxon>
        <taxon>Tracheophyta</taxon>
        <taxon>Spermatophyta</taxon>
        <taxon>Magnoliopsida</taxon>
        <taxon>eudicotyledons</taxon>
        <taxon>Gunneridae</taxon>
        <taxon>Pentapetalae</taxon>
        <taxon>asterids</taxon>
        <taxon>campanulids</taxon>
        <taxon>Asterales</taxon>
        <taxon>Asteraceae</taxon>
        <taxon>Cichorioideae</taxon>
        <taxon>Cichorieae</taxon>
        <taxon>Lactucinae</taxon>
        <taxon>Lactuca</taxon>
    </lineage>
</organism>
<name>A0A9R1XTF1_LACSA</name>